<dbReference type="Pfam" id="PF00028">
    <property type="entry name" value="Cadherin"/>
    <property type="match status" value="4"/>
</dbReference>
<protein>
    <recommendedName>
        <fullName evidence="15">Cadherin domain-containing protein</fullName>
    </recommendedName>
</protein>
<keyword evidence="4" id="KW-0963">Cytoplasm</keyword>
<evidence type="ECO:0000256" key="9">
    <source>
        <dbReference type="ARBA" id="ARBA00022837"/>
    </source>
</evidence>
<reference evidence="17" key="1">
    <citation type="submission" date="2011-08" db="EMBL/GenBank/DDBJ databases">
        <title>The draft genome of Latimeria chalumnae.</title>
        <authorList>
            <person name="Di Palma F."/>
            <person name="Alfoldi J."/>
            <person name="Johnson J."/>
            <person name="Berlin A."/>
            <person name="Gnerre S."/>
            <person name="Jaffe D."/>
            <person name="MacCallum I."/>
            <person name="Young S."/>
            <person name="Walker B.J."/>
            <person name="Lander E."/>
            <person name="Lindblad-Toh K."/>
        </authorList>
    </citation>
    <scope>NUCLEOTIDE SEQUENCE [LARGE SCALE GENOMIC DNA]</scope>
    <source>
        <strain evidence="17">Wild caught</strain>
    </source>
</reference>
<dbReference type="InParanoid" id="H3B8L5"/>
<keyword evidence="6" id="KW-0479">Metal-binding</keyword>
<evidence type="ECO:0000256" key="7">
    <source>
        <dbReference type="ARBA" id="ARBA00022729"/>
    </source>
</evidence>
<dbReference type="GO" id="GO:0008013">
    <property type="term" value="F:beta-catenin binding"/>
    <property type="evidence" value="ECO:0007669"/>
    <property type="project" value="TreeGrafter"/>
</dbReference>
<dbReference type="GO" id="GO:0016477">
    <property type="term" value="P:cell migration"/>
    <property type="evidence" value="ECO:0007669"/>
    <property type="project" value="TreeGrafter"/>
</dbReference>
<dbReference type="EMBL" id="AFYH01081861">
    <property type="status" value="NOT_ANNOTATED_CDS"/>
    <property type="molecule type" value="Genomic_DNA"/>
</dbReference>
<dbReference type="SMART" id="SM00112">
    <property type="entry name" value="CA"/>
    <property type="match status" value="4"/>
</dbReference>
<dbReference type="GO" id="GO:0000902">
    <property type="term" value="P:cell morphogenesis"/>
    <property type="evidence" value="ECO:0007669"/>
    <property type="project" value="TreeGrafter"/>
</dbReference>
<dbReference type="FunFam" id="2.60.40.60:FF:000011">
    <property type="entry name" value="Cadherin 1"/>
    <property type="match status" value="1"/>
</dbReference>
<keyword evidence="7" id="KW-0732">Signal</keyword>
<evidence type="ECO:0000256" key="5">
    <source>
        <dbReference type="ARBA" id="ARBA00022692"/>
    </source>
</evidence>
<dbReference type="GeneTree" id="ENSGT00940000161589"/>
<sequence length="567" mass="64096">EHSKSLKRQKRAWMLEDIYIVEEDKGPFPKVVEKLDLQLKLERKLEYKLTGQGADENPVGLFTIHPFDATIYVHRSINYEVDRKEFKLALEAYNRTTQKIDTRLRITIKVRDINDNSPEFDKTFYEYEVNEMTWKGSTIGLVHASDRDEKTSSNGMISYSIISQSPQLPKDLFTIERNGFISLTGCLNYEEASKYTLTVQAKDNGEKIQYSSSTTVQITIQDGNNNALSVAKTDYNVTVNERESSVTILKINVTDKDTPYTPAWRAKFKIVKGNEDGHYKIETDPNTNQGILTVVGELDFEGGPQKHLSLTAANEEKYLSCSMREKSTSEGLTTITVIVNVWDVNDPPEFSPRITQVSKRENLKIGTEIGRVTATDSDKFFPNAVKNRYKIAKDEAGWISVNEITGVITTKGVLDRESTHVINDTYTVLFYAIDNGEPLMTGTGTVVIHVIDENDNPPFLVNTYVNVTEDDSESYVNITAADFDIDINAGPFVFNVLQVKDNQKGNWELGKHYGNSVQLIKPKNVYSKEYSLVVKVSDRQGHYSHQNLTVRVCRFMDKSGSVCAKKS</sequence>
<reference evidence="16" key="2">
    <citation type="submission" date="2025-08" db="UniProtKB">
        <authorList>
            <consortium name="Ensembl"/>
        </authorList>
    </citation>
    <scope>IDENTIFICATION</scope>
</reference>
<dbReference type="PRINTS" id="PR00205">
    <property type="entry name" value="CADHERIN"/>
</dbReference>
<dbReference type="eggNOG" id="KOG3594">
    <property type="taxonomic scope" value="Eukaryota"/>
</dbReference>
<evidence type="ECO:0000256" key="2">
    <source>
        <dbReference type="ARBA" id="ARBA00004496"/>
    </source>
</evidence>
<dbReference type="PANTHER" id="PTHR24027">
    <property type="entry name" value="CADHERIN-23"/>
    <property type="match status" value="1"/>
</dbReference>
<dbReference type="Proteomes" id="UP000008672">
    <property type="component" value="Unassembled WGS sequence"/>
</dbReference>
<dbReference type="FunFam" id="2.60.40.60:FF:000158">
    <property type="entry name" value="Dachsous cadherin-related 1"/>
    <property type="match status" value="1"/>
</dbReference>
<keyword evidence="12" id="KW-0472">Membrane</keyword>
<evidence type="ECO:0000256" key="10">
    <source>
        <dbReference type="ARBA" id="ARBA00022889"/>
    </source>
</evidence>
<dbReference type="PROSITE" id="PS50268">
    <property type="entry name" value="CADHERIN_2"/>
    <property type="match status" value="4"/>
</dbReference>
<evidence type="ECO:0000256" key="12">
    <source>
        <dbReference type="ARBA" id="ARBA00023136"/>
    </source>
</evidence>
<dbReference type="GO" id="GO:0034332">
    <property type="term" value="P:adherens junction organization"/>
    <property type="evidence" value="ECO:0007669"/>
    <property type="project" value="TreeGrafter"/>
</dbReference>
<keyword evidence="3" id="KW-1003">Cell membrane</keyword>
<evidence type="ECO:0000256" key="4">
    <source>
        <dbReference type="ARBA" id="ARBA00022490"/>
    </source>
</evidence>
<dbReference type="Ensembl" id="ENSLACT00000018368.1">
    <property type="protein sequence ID" value="ENSLACP00000018236.1"/>
    <property type="gene ID" value="ENSLACG00000016063.1"/>
</dbReference>
<organism evidence="16 17">
    <name type="scientific">Latimeria chalumnae</name>
    <name type="common">Coelacanth</name>
    <dbReference type="NCBI Taxonomy" id="7897"/>
    <lineage>
        <taxon>Eukaryota</taxon>
        <taxon>Metazoa</taxon>
        <taxon>Chordata</taxon>
        <taxon>Craniata</taxon>
        <taxon>Vertebrata</taxon>
        <taxon>Euteleostomi</taxon>
        <taxon>Coelacanthiformes</taxon>
        <taxon>Coelacanthidae</taxon>
        <taxon>Latimeria</taxon>
    </lineage>
</organism>
<evidence type="ECO:0000256" key="14">
    <source>
        <dbReference type="PROSITE-ProRule" id="PRU00043"/>
    </source>
</evidence>
<dbReference type="GO" id="GO:0005509">
    <property type="term" value="F:calcium ion binding"/>
    <property type="evidence" value="ECO:0007669"/>
    <property type="project" value="UniProtKB-UniRule"/>
</dbReference>
<dbReference type="GO" id="GO:0045296">
    <property type="term" value="F:cadherin binding"/>
    <property type="evidence" value="ECO:0007669"/>
    <property type="project" value="TreeGrafter"/>
</dbReference>
<dbReference type="Pfam" id="PF17963">
    <property type="entry name" value="Big_9"/>
    <property type="match status" value="1"/>
</dbReference>
<dbReference type="GO" id="GO:0005912">
    <property type="term" value="C:adherens junction"/>
    <property type="evidence" value="ECO:0007669"/>
    <property type="project" value="TreeGrafter"/>
</dbReference>
<feature type="domain" description="Cadherin" evidence="15">
    <location>
        <begin position="21"/>
        <end position="120"/>
    </location>
</feature>
<dbReference type="OMA" id="ICKPPHI"/>
<evidence type="ECO:0000256" key="11">
    <source>
        <dbReference type="ARBA" id="ARBA00022989"/>
    </source>
</evidence>
<accession>H3B8L5</accession>
<dbReference type="GO" id="GO:0007156">
    <property type="term" value="P:homophilic cell adhesion via plasma membrane adhesion molecules"/>
    <property type="evidence" value="ECO:0007669"/>
    <property type="project" value="InterPro"/>
</dbReference>
<name>H3B8L5_LATCH</name>
<dbReference type="FunFam" id="2.60.40.60:FF:000019">
    <property type="entry name" value="Cadherin 2"/>
    <property type="match status" value="1"/>
</dbReference>
<dbReference type="InterPro" id="IPR020894">
    <property type="entry name" value="Cadherin_CS"/>
</dbReference>
<proteinExistence type="predicted"/>
<keyword evidence="11" id="KW-1133">Transmembrane helix</keyword>
<evidence type="ECO:0000256" key="3">
    <source>
        <dbReference type="ARBA" id="ARBA00022475"/>
    </source>
</evidence>
<dbReference type="SUPFAM" id="SSF49313">
    <property type="entry name" value="Cadherin-like"/>
    <property type="match status" value="5"/>
</dbReference>
<dbReference type="Gene3D" id="2.60.40.60">
    <property type="entry name" value="Cadherins"/>
    <property type="match status" value="5"/>
</dbReference>
<dbReference type="InterPro" id="IPR015919">
    <property type="entry name" value="Cadherin-like_sf"/>
</dbReference>
<dbReference type="GO" id="GO:0007043">
    <property type="term" value="P:cell-cell junction assembly"/>
    <property type="evidence" value="ECO:0007669"/>
    <property type="project" value="TreeGrafter"/>
</dbReference>
<keyword evidence="17" id="KW-1185">Reference proteome</keyword>
<evidence type="ECO:0000313" key="17">
    <source>
        <dbReference type="Proteomes" id="UP000008672"/>
    </source>
</evidence>
<dbReference type="AlphaFoldDB" id="H3B8L5"/>
<dbReference type="HOGENOM" id="CLU_005284_5_0_1"/>
<dbReference type="CDD" id="cd11304">
    <property type="entry name" value="Cadherin_repeat"/>
    <property type="match status" value="4"/>
</dbReference>
<dbReference type="GO" id="GO:0016339">
    <property type="term" value="P:calcium-dependent cell-cell adhesion via plasma membrane cell adhesion molecules"/>
    <property type="evidence" value="ECO:0007669"/>
    <property type="project" value="TreeGrafter"/>
</dbReference>
<dbReference type="InterPro" id="IPR002126">
    <property type="entry name" value="Cadherin-like_dom"/>
</dbReference>
<evidence type="ECO:0000256" key="1">
    <source>
        <dbReference type="ARBA" id="ARBA00004251"/>
    </source>
</evidence>
<keyword evidence="13" id="KW-0325">Glycoprotein</keyword>
<dbReference type="GO" id="GO:0005737">
    <property type="term" value="C:cytoplasm"/>
    <property type="evidence" value="ECO:0007669"/>
    <property type="project" value="UniProtKB-SubCell"/>
</dbReference>
<dbReference type="GO" id="GO:0016342">
    <property type="term" value="C:catenin complex"/>
    <property type="evidence" value="ECO:0007669"/>
    <property type="project" value="TreeGrafter"/>
</dbReference>
<feature type="domain" description="Cadherin" evidence="15">
    <location>
        <begin position="231"/>
        <end position="350"/>
    </location>
</feature>
<evidence type="ECO:0000256" key="8">
    <source>
        <dbReference type="ARBA" id="ARBA00022737"/>
    </source>
</evidence>
<dbReference type="FunFam" id="2.60.40.60:FF:000095">
    <property type="entry name" value="Cadherin 13"/>
    <property type="match status" value="1"/>
</dbReference>
<dbReference type="GO" id="GO:0044331">
    <property type="term" value="P:cell-cell adhesion mediated by cadherin"/>
    <property type="evidence" value="ECO:0007669"/>
    <property type="project" value="TreeGrafter"/>
</dbReference>
<feature type="domain" description="Cadherin" evidence="15">
    <location>
        <begin position="351"/>
        <end position="460"/>
    </location>
</feature>
<keyword evidence="5" id="KW-0812">Transmembrane</keyword>
<keyword evidence="10" id="KW-0130">Cell adhesion</keyword>
<comment type="subcellular location">
    <subcellularLocation>
        <location evidence="1">Cell membrane</location>
        <topology evidence="1">Single-pass type I membrane protein</topology>
    </subcellularLocation>
    <subcellularLocation>
        <location evidence="2">Cytoplasm</location>
    </subcellularLocation>
</comment>
<feature type="domain" description="Cadherin" evidence="15">
    <location>
        <begin position="121"/>
        <end position="230"/>
    </location>
</feature>
<evidence type="ECO:0000256" key="6">
    <source>
        <dbReference type="ARBA" id="ARBA00022723"/>
    </source>
</evidence>
<reference evidence="16" key="3">
    <citation type="submission" date="2025-09" db="UniProtKB">
        <authorList>
            <consortium name="Ensembl"/>
        </authorList>
    </citation>
    <scope>IDENTIFICATION</scope>
</reference>
<dbReference type="InterPro" id="IPR039808">
    <property type="entry name" value="Cadherin"/>
</dbReference>
<evidence type="ECO:0000313" key="16">
    <source>
        <dbReference type="Ensembl" id="ENSLACP00000018236.1"/>
    </source>
</evidence>
<evidence type="ECO:0000259" key="15">
    <source>
        <dbReference type="PROSITE" id="PS50268"/>
    </source>
</evidence>
<keyword evidence="8" id="KW-0677">Repeat</keyword>
<dbReference type="PANTHER" id="PTHR24027:SF433">
    <property type="entry name" value="CADHERIN 27-RELATED"/>
    <property type="match status" value="1"/>
</dbReference>
<evidence type="ECO:0000256" key="13">
    <source>
        <dbReference type="ARBA" id="ARBA00023180"/>
    </source>
</evidence>
<dbReference type="STRING" id="7897.ENSLACP00000018236"/>
<keyword evidence="9 14" id="KW-0106">Calcium</keyword>
<dbReference type="PROSITE" id="PS00232">
    <property type="entry name" value="CADHERIN_1"/>
    <property type="match status" value="2"/>
</dbReference>